<reference evidence="1" key="1">
    <citation type="submission" date="2023-07" db="EMBL/GenBank/DDBJ databases">
        <title>Black Yeasts Isolated from many extreme environments.</title>
        <authorList>
            <person name="Coleine C."/>
            <person name="Stajich J.E."/>
            <person name="Selbmann L."/>
        </authorList>
    </citation>
    <scope>NUCLEOTIDE SEQUENCE</scope>
    <source>
        <strain evidence="1">CCFEE 5714</strain>
    </source>
</reference>
<comment type="caution">
    <text evidence="1">The sequence shown here is derived from an EMBL/GenBank/DDBJ whole genome shotgun (WGS) entry which is preliminary data.</text>
</comment>
<dbReference type="Proteomes" id="UP001281147">
    <property type="component" value="Unassembled WGS sequence"/>
</dbReference>
<proteinExistence type="predicted"/>
<dbReference type="EMBL" id="JAUTXU010000127">
    <property type="protein sequence ID" value="KAK3705731.1"/>
    <property type="molecule type" value="Genomic_DNA"/>
</dbReference>
<gene>
    <name evidence="1" type="ORF">LTR37_013174</name>
</gene>
<organism evidence="1 2">
    <name type="scientific">Vermiconidia calcicola</name>
    <dbReference type="NCBI Taxonomy" id="1690605"/>
    <lineage>
        <taxon>Eukaryota</taxon>
        <taxon>Fungi</taxon>
        <taxon>Dikarya</taxon>
        <taxon>Ascomycota</taxon>
        <taxon>Pezizomycotina</taxon>
        <taxon>Dothideomycetes</taxon>
        <taxon>Dothideomycetidae</taxon>
        <taxon>Mycosphaerellales</taxon>
        <taxon>Extremaceae</taxon>
        <taxon>Vermiconidia</taxon>
    </lineage>
</organism>
<accession>A0ACC3MX87</accession>
<keyword evidence="2" id="KW-1185">Reference proteome</keyword>
<name>A0ACC3MX87_9PEZI</name>
<protein>
    <submittedName>
        <fullName evidence="1">Uncharacterized protein</fullName>
    </submittedName>
</protein>
<evidence type="ECO:0000313" key="1">
    <source>
        <dbReference type="EMBL" id="KAK3705731.1"/>
    </source>
</evidence>
<evidence type="ECO:0000313" key="2">
    <source>
        <dbReference type="Proteomes" id="UP001281147"/>
    </source>
</evidence>
<sequence length="154" mass="17751">MIDPPLQHLAVVVVVKSSKQSALRDQSTSSFNMCFYDQYRWECGDWKWGNFRRHCQAEYRMGETCGMKLVYNTIPTEGRCSMCVNLERKLRRYEKTKNDYARWANDPTRKASAAKALEDLSILAQEIQALNAQKEGRKQNVGNGRRQAPTRIAA</sequence>